<dbReference type="EMBL" id="CAMAPF010000144">
    <property type="protein sequence ID" value="CAH9107406.1"/>
    <property type="molecule type" value="Genomic_DNA"/>
</dbReference>
<accession>A0AAV0DW26</accession>
<gene>
    <name evidence="1" type="ORF">CEPIT_LOCUS17978</name>
</gene>
<reference evidence="1" key="1">
    <citation type="submission" date="2022-07" db="EMBL/GenBank/DDBJ databases">
        <authorList>
            <person name="Macas J."/>
            <person name="Novak P."/>
            <person name="Neumann P."/>
        </authorList>
    </citation>
    <scope>NUCLEOTIDE SEQUENCE</scope>
</reference>
<organism evidence="1 2">
    <name type="scientific">Cuscuta epithymum</name>
    <dbReference type="NCBI Taxonomy" id="186058"/>
    <lineage>
        <taxon>Eukaryota</taxon>
        <taxon>Viridiplantae</taxon>
        <taxon>Streptophyta</taxon>
        <taxon>Embryophyta</taxon>
        <taxon>Tracheophyta</taxon>
        <taxon>Spermatophyta</taxon>
        <taxon>Magnoliopsida</taxon>
        <taxon>eudicotyledons</taxon>
        <taxon>Gunneridae</taxon>
        <taxon>Pentapetalae</taxon>
        <taxon>asterids</taxon>
        <taxon>lamiids</taxon>
        <taxon>Solanales</taxon>
        <taxon>Convolvulaceae</taxon>
        <taxon>Cuscuteae</taxon>
        <taxon>Cuscuta</taxon>
        <taxon>Cuscuta subgen. Cuscuta</taxon>
    </lineage>
</organism>
<proteinExistence type="predicted"/>
<protein>
    <submittedName>
        <fullName evidence="1">Uncharacterized protein</fullName>
    </submittedName>
</protein>
<sequence length="119" mass="13184">MQVSVSRFRHCKQSSLVAAIDQVVLLDVPSGKGIKLWQHFRHGFFQVVELLGEVWDGGVIENDDSVHGWIELVHGGDPVLPQVLGGGGARLDKLLAHTHNLHLLHCKRKDRSELVATLN</sequence>
<dbReference type="AlphaFoldDB" id="A0AAV0DW26"/>
<name>A0AAV0DW26_9ASTE</name>
<evidence type="ECO:0000313" key="1">
    <source>
        <dbReference type="EMBL" id="CAH9107406.1"/>
    </source>
</evidence>
<comment type="caution">
    <text evidence="1">The sequence shown here is derived from an EMBL/GenBank/DDBJ whole genome shotgun (WGS) entry which is preliminary data.</text>
</comment>
<evidence type="ECO:0000313" key="2">
    <source>
        <dbReference type="Proteomes" id="UP001152523"/>
    </source>
</evidence>
<keyword evidence="2" id="KW-1185">Reference proteome</keyword>
<dbReference type="Proteomes" id="UP001152523">
    <property type="component" value="Unassembled WGS sequence"/>
</dbReference>